<gene>
    <name evidence="1" type="ORF">BDM02DRAFT_3149121</name>
</gene>
<evidence type="ECO:0000313" key="1">
    <source>
        <dbReference type="EMBL" id="KAF9645303.1"/>
    </source>
</evidence>
<reference evidence="1" key="1">
    <citation type="submission" date="2019-10" db="EMBL/GenBank/DDBJ databases">
        <authorList>
            <consortium name="DOE Joint Genome Institute"/>
            <person name="Kuo A."/>
            <person name="Miyauchi S."/>
            <person name="Kiss E."/>
            <person name="Drula E."/>
            <person name="Kohler A."/>
            <person name="Sanchez-Garcia M."/>
            <person name="Andreopoulos B."/>
            <person name="Barry K.W."/>
            <person name="Bonito G."/>
            <person name="Buee M."/>
            <person name="Carver A."/>
            <person name="Chen C."/>
            <person name="Cichocki N."/>
            <person name="Clum A."/>
            <person name="Culley D."/>
            <person name="Crous P.W."/>
            <person name="Fauchery L."/>
            <person name="Girlanda M."/>
            <person name="Hayes R."/>
            <person name="Keri Z."/>
            <person name="Labutti K."/>
            <person name="Lipzen A."/>
            <person name="Lombard V."/>
            <person name="Magnuson J."/>
            <person name="Maillard F."/>
            <person name="Morin E."/>
            <person name="Murat C."/>
            <person name="Nolan M."/>
            <person name="Ohm R."/>
            <person name="Pangilinan J."/>
            <person name="Pereira M."/>
            <person name="Perotto S."/>
            <person name="Peter M."/>
            <person name="Riley R."/>
            <person name="Sitrit Y."/>
            <person name="Stielow B."/>
            <person name="Szollosi G."/>
            <person name="Zifcakova L."/>
            <person name="Stursova M."/>
            <person name="Spatafora J.W."/>
            <person name="Tedersoo L."/>
            <person name="Vaario L.-M."/>
            <person name="Yamada A."/>
            <person name="Yan M."/>
            <person name="Wang P."/>
            <person name="Xu J."/>
            <person name="Bruns T."/>
            <person name="Baldrian P."/>
            <person name="Vilgalys R."/>
            <person name="Henrissat B."/>
            <person name="Grigoriev I.V."/>
            <person name="Hibbett D."/>
            <person name="Nagy L.G."/>
            <person name="Martin F.M."/>
        </authorList>
    </citation>
    <scope>NUCLEOTIDE SEQUENCE</scope>
    <source>
        <strain evidence="1">P2</strain>
    </source>
</reference>
<keyword evidence="2" id="KW-1185">Reference proteome</keyword>
<proteinExistence type="predicted"/>
<dbReference type="EMBL" id="MU118096">
    <property type="protein sequence ID" value="KAF9645303.1"/>
    <property type="molecule type" value="Genomic_DNA"/>
</dbReference>
<reference evidence="1" key="2">
    <citation type="journal article" date="2020" name="Nat. Commun.">
        <title>Large-scale genome sequencing of mycorrhizal fungi provides insights into the early evolution of symbiotic traits.</title>
        <authorList>
            <person name="Miyauchi S."/>
            <person name="Kiss E."/>
            <person name="Kuo A."/>
            <person name="Drula E."/>
            <person name="Kohler A."/>
            <person name="Sanchez-Garcia M."/>
            <person name="Morin E."/>
            <person name="Andreopoulos B."/>
            <person name="Barry K.W."/>
            <person name="Bonito G."/>
            <person name="Buee M."/>
            <person name="Carver A."/>
            <person name="Chen C."/>
            <person name="Cichocki N."/>
            <person name="Clum A."/>
            <person name="Culley D."/>
            <person name="Crous P.W."/>
            <person name="Fauchery L."/>
            <person name="Girlanda M."/>
            <person name="Hayes R.D."/>
            <person name="Keri Z."/>
            <person name="LaButti K."/>
            <person name="Lipzen A."/>
            <person name="Lombard V."/>
            <person name="Magnuson J."/>
            <person name="Maillard F."/>
            <person name="Murat C."/>
            <person name="Nolan M."/>
            <person name="Ohm R.A."/>
            <person name="Pangilinan J."/>
            <person name="Pereira M.F."/>
            <person name="Perotto S."/>
            <person name="Peter M."/>
            <person name="Pfister S."/>
            <person name="Riley R."/>
            <person name="Sitrit Y."/>
            <person name="Stielow J.B."/>
            <person name="Szollosi G."/>
            <person name="Zifcakova L."/>
            <person name="Stursova M."/>
            <person name="Spatafora J.W."/>
            <person name="Tedersoo L."/>
            <person name="Vaario L.M."/>
            <person name="Yamada A."/>
            <person name="Yan M."/>
            <person name="Wang P."/>
            <person name="Xu J."/>
            <person name="Bruns T."/>
            <person name="Baldrian P."/>
            <person name="Vilgalys R."/>
            <person name="Dunand C."/>
            <person name="Henrissat B."/>
            <person name="Grigoriev I.V."/>
            <person name="Hibbett D."/>
            <person name="Nagy L.G."/>
            <person name="Martin F.M."/>
        </authorList>
    </citation>
    <scope>NUCLEOTIDE SEQUENCE</scope>
    <source>
        <strain evidence="1">P2</strain>
    </source>
</reference>
<comment type="caution">
    <text evidence="1">The sequence shown here is derived from an EMBL/GenBank/DDBJ whole genome shotgun (WGS) entry which is preliminary data.</text>
</comment>
<evidence type="ECO:0000313" key="2">
    <source>
        <dbReference type="Proteomes" id="UP000886501"/>
    </source>
</evidence>
<protein>
    <submittedName>
        <fullName evidence="1">Uncharacterized protein</fullName>
    </submittedName>
</protein>
<accession>A0ACB6Z7J3</accession>
<name>A0ACB6Z7J3_THEGA</name>
<organism evidence="1 2">
    <name type="scientific">Thelephora ganbajun</name>
    <name type="common">Ganba fungus</name>
    <dbReference type="NCBI Taxonomy" id="370292"/>
    <lineage>
        <taxon>Eukaryota</taxon>
        <taxon>Fungi</taxon>
        <taxon>Dikarya</taxon>
        <taxon>Basidiomycota</taxon>
        <taxon>Agaricomycotina</taxon>
        <taxon>Agaricomycetes</taxon>
        <taxon>Thelephorales</taxon>
        <taxon>Thelephoraceae</taxon>
        <taxon>Thelephora</taxon>
    </lineage>
</organism>
<dbReference type="Proteomes" id="UP000886501">
    <property type="component" value="Unassembled WGS sequence"/>
</dbReference>
<sequence>MAQPSSSHHHSHRERSDRERPHRHNRSISSTTLLLVLSLILAVLAVMLSLPSQHTPASPAPTAHVVPNPEPTVNEGIWGYVTPKRSQALAQRERDVAQREAEVARREAEILVGAPGGVVQSPACPICVPTTITEISPAPTIIKEVVKEADLAIPSWMDNARARAEDIFERELKIAEREREISRREESVNRREHDASRREAWIMEQLANIGDSPRTEVVEEEYAYEQPAIKRRPVKELPIVVTEVETEYATKTVTQIETQRHTIYPSPILGGPAPANTRIAAIPTPVQLSPSVKINSPKTTAVEYIVEETPIPAPAQIIEEEIEEDLPSRRRRAPTRPPQRWWG</sequence>